<dbReference type="SUPFAM" id="SSF159234">
    <property type="entry name" value="FomD-like"/>
    <property type="match status" value="1"/>
</dbReference>
<feature type="domain" description="DUF402" evidence="1">
    <location>
        <begin position="83"/>
        <end position="181"/>
    </location>
</feature>
<dbReference type="Gene3D" id="2.40.380.10">
    <property type="entry name" value="FomD-like"/>
    <property type="match status" value="1"/>
</dbReference>
<dbReference type="EMBL" id="MDER01000025">
    <property type="protein sequence ID" value="ODP30086.1"/>
    <property type="molecule type" value="Genomic_DNA"/>
</dbReference>
<dbReference type="Proteomes" id="UP000094578">
    <property type="component" value="Unassembled WGS sequence"/>
</dbReference>
<dbReference type="InterPro" id="IPR035930">
    <property type="entry name" value="FomD-like_sf"/>
</dbReference>
<gene>
    <name evidence="2" type="ORF">PTI45_00539</name>
</gene>
<evidence type="ECO:0000313" key="2">
    <source>
        <dbReference type="EMBL" id="ODP30086.1"/>
    </source>
</evidence>
<proteinExistence type="predicted"/>
<name>A0A1E3L8M2_9BACL</name>
<accession>A0A1E3L8M2</accession>
<evidence type="ECO:0000313" key="3">
    <source>
        <dbReference type="Proteomes" id="UP000094578"/>
    </source>
</evidence>
<comment type="caution">
    <text evidence="2">The sequence shown here is derived from an EMBL/GenBank/DDBJ whole genome shotgun (WGS) entry which is preliminary data.</text>
</comment>
<dbReference type="InterPro" id="IPR007295">
    <property type="entry name" value="DUF402"/>
</dbReference>
<sequence>MSAWRKYAILKLLCWERDTSMKRKFADRANWRRVIQRNYSRRYVNNSLFTGYVTLYRMNRLREPLYKIYGGRRFCIAAAGYSWMQYYPEHANYVVTAMFDDKREIIEWYIDICKTQGLTDQGVPWFDDLYLDIVVMKDGQVFLLDEDELDDALRRQIITDQDYELAQHTAQKLLVQIDAHAFPLFTLSIKHRQSLFGKDSNS</sequence>
<dbReference type="PANTHER" id="PTHR41271">
    <property type="entry name" value="DUF402 DOMAIN-CONTAINING PROTEIN"/>
    <property type="match status" value="1"/>
</dbReference>
<dbReference type="Pfam" id="PF04167">
    <property type="entry name" value="DUF402"/>
    <property type="match status" value="1"/>
</dbReference>
<protein>
    <recommendedName>
        <fullName evidence="1">DUF402 domain-containing protein</fullName>
    </recommendedName>
</protein>
<dbReference type="PANTHER" id="PTHR41271:SF1">
    <property type="entry name" value="DUF402 DOMAIN-CONTAINING PROTEIN"/>
    <property type="match status" value="1"/>
</dbReference>
<dbReference type="AlphaFoldDB" id="A0A1E3L8M2"/>
<reference evidence="2 3" key="1">
    <citation type="submission" date="2016-08" db="EMBL/GenBank/DDBJ databases">
        <title>Genome sequencing of Paenibacillus sp. TI45-13ar, isolated from Korean traditional nuruk.</title>
        <authorList>
            <person name="Kim S.-J."/>
        </authorList>
    </citation>
    <scope>NUCLEOTIDE SEQUENCE [LARGE SCALE GENOMIC DNA]</scope>
    <source>
        <strain evidence="2 3">TI45-13ar</strain>
    </source>
</reference>
<dbReference type="STRING" id="1886670.PTI45_00539"/>
<evidence type="ECO:0000259" key="1">
    <source>
        <dbReference type="Pfam" id="PF04167"/>
    </source>
</evidence>
<keyword evidence="3" id="KW-1185">Reference proteome</keyword>
<dbReference type="PATRIC" id="fig|1886670.3.peg.558"/>
<organism evidence="2 3">
    <name type="scientific">Paenibacillus nuruki</name>
    <dbReference type="NCBI Taxonomy" id="1886670"/>
    <lineage>
        <taxon>Bacteria</taxon>
        <taxon>Bacillati</taxon>
        <taxon>Bacillota</taxon>
        <taxon>Bacilli</taxon>
        <taxon>Bacillales</taxon>
        <taxon>Paenibacillaceae</taxon>
        <taxon>Paenibacillus</taxon>
    </lineage>
</organism>